<evidence type="ECO:0008006" key="3">
    <source>
        <dbReference type="Google" id="ProtNLM"/>
    </source>
</evidence>
<feature type="transmembrane region" description="Helical" evidence="1">
    <location>
        <begin position="93"/>
        <end position="112"/>
    </location>
</feature>
<accession>A0A6M3J5M3</accession>
<name>A0A6M3J5M3_9ZZZZ</name>
<gene>
    <name evidence="2" type="ORF">MM415B00496_0033</name>
</gene>
<organism evidence="2">
    <name type="scientific">viral metagenome</name>
    <dbReference type="NCBI Taxonomy" id="1070528"/>
    <lineage>
        <taxon>unclassified sequences</taxon>
        <taxon>metagenomes</taxon>
        <taxon>organismal metagenomes</taxon>
    </lineage>
</organism>
<protein>
    <recommendedName>
        <fullName evidence="3">Holin</fullName>
    </recommendedName>
</protein>
<feature type="transmembrane region" description="Helical" evidence="1">
    <location>
        <begin position="67"/>
        <end position="87"/>
    </location>
</feature>
<keyword evidence="1" id="KW-0812">Transmembrane</keyword>
<reference evidence="2" key="1">
    <citation type="submission" date="2020-03" db="EMBL/GenBank/DDBJ databases">
        <title>The deep terrestrial virosphere.</title>
        <authorList>
            <person name="Holmfeldt K."/>
            <person name="Nilsson E."/>
            <person name="Simone D."/>
            <person name="Lopez-Fernandez M."/>
            <person name="Wu X."/>
            <person name="de Brujin I."/>
            <person name="Lundin D."/>
            <person name="Andersson A."/>
            <person name="Bertilsson S."/>
            <person name="Dopson M."/>
        </authorList>
    </citation>
    <scope>NUCLEOTIDE SEQUENCE</scope>
    <source>
        <strain evidence="2">MM415B00496</strain>
    </source>
</reference>
<sequence>METSYLSLEASLLVGEVVHRLESMLWREYTMIDVELFLLLIATILGAVVNALLGWSESGDAFNTRKFIPSMFRGAIAAVLVFVLSSYANLESITLMIYVLAFLAGAGVDVTGNRIAGTILPKEE</sequence>
<proteinExistence type="predicted"/>
<feature type="transmembrane region" description="Helical" evidence="1">
    <location>
        <begin position="36"/>
        <end position="55"/>
    </location>
</feature>
<evidence type="ECO:0000313" key="2">
    <source>
        <dbReference type="EMBL" id="QJA64475.1"/>
    </source>
</evidence>
<evidence type="ECO:0000256" key="1">
    <source>
        <dbReference type="SAM" id="Phobius"/>
    </source>
</evidence>
<dbReference type="AlphaFoldDB" id="A0A6M3J5M3"/>
<dbReference type="EMBL" id="MT141520">
    <property type="protein sequence ID" value="QJA64475.1"/>
    <property type="molecule type" value="Genomic_DNA"/>
</dbReference>
<keyword evidence="1" id="KW-1133">Transmembrane helix</keyword>
<keyword evidence="1" id="KW-0472">Membrane</keyword>